<feature type="transmembrane region" description="Helical" evidence="1">
    <location>
        <begin position="253"/>
        <end position="273"/>
    </location>
</feature>
<feature type="signal peptide" evidence="2">
    <location>
        <begin position="1"/>
        <end position="24"/>
    </location>
</feature>
<dbReference type="AlphaFoldDB" id="J3P4F4"/>
<organism evidence="4">
    <name type="scientific">Gaeumannomyces tritici (strain R3-111a-1)</name>
    <name type="common">Wheat and barley take-all root rot fungus</name>
    <name type="synonym">Gaeumannomyces graminis var. tritici</name>
    <dbReference type="NCBI Taxonomy" id="644352"/>
    <lineage>
        <taxon>Eukaryota</taxon>
        <taxon>Fungi</taxon>
        <taxon>Dikarya</taxon>
        <taxon>Ascomycota</taxon>
        <taxon>Pezizomycotina</taxon>
        <taxon>Sordariomycetes</taxon>
        <taxon>Sordariomycetidae</taxon>
        <taxon>Magnaporthales</taxon>
        <taxon>Magnaporthaceae</taxon>
        <taxon>Gaeumannomyces</taxon>
    </lineage>
</organism>
<protein>
    <recommendedName>
        <fullName evidence="3">DUF7136 domain-containing protein</fullName>
    </recommendedName>
</protein>
<dbReference type="GeneID" id="20348849"/>
<dbReference type="InterPro" id="IPR055560">
    <property type="entry name" value="DUF7136"/>
</dbReference>
<evidence type="ECO:0000256" key="1">
    <source>
        <dbReference type="SAM" id="Phobius"/>
    </source>
</evidence>
<dbReference type="eggNOG" id="ENOG502SP4D">
    <property type="taxonomic scope" value="Eukaryota"/>
</dbReference>
<reference evidence="4" key="3">
    <citation type="submission" date="2010-09" db="EMBL/GenBank/DDBJ databases">
        <title>Annotation of Gaeumannomyces graminis var. tritici R3-111a-1.</title>
        <authorList>
            <consortium name="The Broad Institute Genome Sequencing Platform"/>
            <person name="Ma L.-J."/>
            <person name="Dead R."/>
            <person name="Young S.K."/>
            <person name="Zeng Q."/>
            <person name="Gargeya S."/>
            <person name="Fitzgerald M."/>
            <person name="Haas B."/>
            <person name="Abouelleil A."/>
            <person name="Alvarado L."/>
            <person name="Arachchi H.M."/>
            <person name="Berlin A."/>
            <person name="Brown A."/>
            <person name="Chapman S.B."/>
            <person name="Chen Z."/>
            <person name="Dunbar C."/>
            <person name="Freedman E."/>
            <person name="Gearin G."/>
            <person name="Gellesch M."/>
            <person name="Goldberg J."/>
            <person name="Griggs A."/>
            <person name="Gujja S."/>
            <person name="Heiman D."/>
            <person name="Howarth C."/>
            <person name="Larson L."/>
            <person name="Lui A."/>
            <person name="MacDonald P.J.P."/>
            <person name="Mehta T."/>
            <person name="Montmayeur A."/>
            <person name="Murphy C."/>
            <person name="Neiman D."/>
            <person name="Pearson M."/>
            <person name="Priest M."/>
            <person name="Roberts A."/>
            <person name="Saif S."/>
            <person name="Shea T."/>
            <person name="Shenoy N."/>
            <person name="Sisk P."/>
            <person name="Stolte C."/>
            <person name="Sykes S."/>
            <person name="Yandava C."/>
            <person name="Wortman J."/>
            <person name="Nusbaum C."/>
            <person name="Birren B."/>
        </authorList>
    </citation>
    <scope>NUCLEOTIDE SEQUENCE</scope>
    <source>
        <strain evidence="4">R3-111a-1</strain>
    </source>
</reference>
<feature type="chain" id="PRO_5015094843" description="DUF7136 domain-containing protein" evidence="2">
    <location>
        <begin position="25"/>
        <end position="274"/>
    </location>
</feature>
<gene>
    <name evidence="5" type="primary">20348849</name>
    <name evidence="4" type="ORF">GGTG_08391</name>
</gene>
<evidence type="ECO:0000259" key="3">
    <source>
        <dbReference type="Pfam" id="PF23584"/>
    </source>
</evidence>
<proteinExistence type="predicted"/>
<sequence>MPLASHAVWPLLGTAAYLAAMAKAAGVLDFPFIWASQNDNLAKYLEPSPEYRLFQPNGTKPDKYNSTLLDITSGGFRHWPADFGENRSDLQFFWTYKKLDFERPVHLAWSGRWVECGKIFPGTPDAFTGYSVNGSSNFVVRFELKKGGKKADLVAATTNHQECPDQGFTISVTGETNKVTKDYRGLSLANATCAVVDPPPSPTPTANPCHAKVDKSAAESIEAVILEHRCSIGKVLGDKPTNCPKKGHASRQLAVAGIATLVAVTLGTTGFLLA</sequence>
<dbReference type="OrthoDB" id="4490227at2759"/>
<evidence type="ECO:0000256" key="2">
    <source>
        <dbReference type="SAM" id="SignalP"/>
    </source>
</evidence>
<reference evidence="5" key="4">
    <citation type="journal article" date="2015" name="G3 (Bethesda)">
        <title>Genome sequences of three phytopathogenic species of the Magnaporthaceae family of fungi.</title>
        <authorList>
            <person name="Okagaki L.H."/>
            <person name="Nunes C.C."/>
            <person name="Sailsbery J."/>
            <person name="Clay B."/>
            <person name="Brown D."/>
            <person name="John T."/>
            <person name="Oh Y."/>
            <person name="Young N."/>
            <person name="Fitzgerald M."/>
            <person name="Haas B.J."/>
            <person name="Zeng Q."/>
            <person name="Young S."/>
            <person name="Adiconis X."/>
            <person name="Fan L."/>
            <person name="Levin J.Z."/>
            <person name="Mitchell T.K."/>
            <person name="Okubara P.A."/>
            <person name="Farman M.L."/>
            <person name="Kohn L.M."/>
            <person name="Birren B."/>
            <person name="Ma L.-J."/>
            <person name="Dean R.A."/>
        </authorList>
    </citation>
    <scope>NUCLEOTIDE SEQUENCE</scope>
    <source>
        <strain evidence="5">R3-111a-1</strain>
    </source>
</reference>
<dbReference type="VEuPathDB" id="FungiDB:GGTG_08391"/>
<dbReference type="Pfam" id="PF23584">
    <property type="entry name" value="DUF7136"/>
    <property type="match status" value="1"/>
</dbReference>
<evidence type="ECO:0000313" key="4">
    <source>
        <dbReference type="EMBL" id="EJT74551.1"/>
    </source>
</evidence>
<dbReference type="RefSeq" id="XP_009224495.1">
    <property type="nucleotide sequence ID" value="XM_009226231.1"/>
</dbReference>
<name>J3P4F4_GAET3</name>
<dbReference type="HOGENOM" id="CLU_058866_1_0_1"/>
<dbReference type="EnsemblFungi" id="EJT74551">
    <property type="protein sequence ID" value="EJT74551"/>
    <property type="gene ID" value="GGTG_08391"/>
</dbReference>
<accession>J3P4F4</accession>
<keyword evidence="1" id="KW-1133">Transmembrane helix</keyword>
<evidence type="ECO:0000313" key="5">
    <source>
        <dbReference type="EnsemblFungi" id="EJT74551"/>
    </source>
</evidence>
<dbReference type="EMBL" id="GL385398">
    <property type="protein sequence ID" value="EJT74551.1"/>
    <property type="molecule type" value="Genomic_DNA"/>
</dbReference>
<keyword evidence="1" id="KW-0472">Membrane</keyword>
<keyword evidence="6" id="KW-1185">Reference proteome</keyword>
<feature type="domain" description="DUF7136" evidence="3">
    <location>
        <begin position="30"/>
        <end position="231"/>
    </location>
</feature>
<keyword evidence="2" id="KW-0732">Signal</keyword>
<evidence type="ECO:0000313" key="6">
    <source>
        <dbReference type="Proteomes" id="UP000006039"/>
    </source>
</evidence>
<reference evidence="5" key="5">
    <citation type="submission" date="2018-04" db="UniProtKB">
        <authorList>
            <consortium name="EnsemblFungi"/>
        </authorList>
    </citation>
    <scope>IDENTIFICATION</scope>
    <source>
        <strain evidence="5">R3-111a-1</strain>
    </source>
</reference>
<reference evidence="4" key="2">
    <citation type="submission" date="2010-07" db="EMBL/GenBank/DDBJ databases">
        <authorList>
            <consortium name="The Broad Institute Genome Sequencing Platform"/>
            <consortium name="Broad Institute Genome Sequencing Center for Infectious Disease"/>
            <person name="Ma L.-J."/>
            <person name="Dead R."/>
            <person name="Young S."/>
            <person name="Zeng Q."/>
            <person name="Koehrsen M."/>
            <person name="Alvarado L."/>
            <person name="Berlin A."/>
            <person name="Chapman S.B."/>
            <person name="Chen Z."/>
            <person name="Freedman E."/>
            <person name="Gellesch M."/>
            <person name="Goldberg J."/>
            <person name="Griggs A."/>
            <person name="Gujja S."/>
            <person name="Heilman E.R."/>
            <person name="Heiman D."/>
            <person name="Hepburn T."/>
            <person name="Howarth C."/>
            <person name="Jen D."/>
            <person name="Larson L."/>
            <person name="Mehta T."/>
            <person name="Neiman D."/>
            <person name="Pearson M."/>
            <person name="Roberts A."/>
            <person name="Saif S."/>
            <person name="Shea T."/>
            <person name="Shenoy N."/>
            <person name="Sisk P."/>
            <person name="Stolte C."/>
            <person name="Sykes S."/>
            <person name="Walk T."/>
            <person name="White J."/>
            <person name="Yandava C."/>
            <person name="Haas B."/>
            <person name="Nusbaum C."/>
            <person name="Birren B."/>
        </authorList>
    </citation>
    <scope>NUCLEOTIDE SEQUENCE</scope>
    <source>
        <strain evidence="4">R3-111a-1</strain>
    </source>
</reference>
<reference evidence="6" key="1">
    <citation type="submission" date="2010-07" db="EMBL/GenBank/DDBJ databases">
        <title>The genome sequence of Gaeumannomyces graminis var. tritici strain R3-111a-1.</title>
        <authorList>
            <consortium name="The Broad Institute Genome Sequencing Platform"/>
            <person name="Ma L.-J."/>
            <person name="Dead R."/>
            <person name="Young S."/>
            <person name="Zeng Q."/>
            <person name="Koehrsen M."/>
            <person name="Alvarado L."/>
            <person name="Berlin A."/>
            <person name="Chapman S.B."/>
            <person name="Chen Z."/>
            <person name="Freedman E."/>
            <person name="Gellesch M."/>
            <person name="Goldberg J."/>
            <person name="Griggs A."/>
            <person name="Gujja S."/>
            <person name="Heilman E.R."/>
            <person name="Heiman D."/>
            <person name="Hepburn T."/>
            <person name="Howarth C."/>
            <person name="Jen D."/>
            <person name="Larson L."/>
            <person name="Mehta T."/>
            <person name="Neiman D."/>
            <person name="Pearson M."/>
            <person name="Roberts A."/>
            <person name="Saif S."/>
            <person name="Shea T."/>
            <person name="Shenoy N."/>
            <person name="Sisk P."/>
            <person name="Stolte C."/>
            <person name="Sykes S."/>
            <person name="Walk T."/>
            <person name="White J."/>
            <person name="Yandava C."/>
            <person name="Haas B."/>
            <person name="Nusbaum C."/>
            <person name="Birren B."/>
        </authorList>
    </citation>
    <scope>NUCLEOTIDE SEQUENCE [LARGE SCALE GENOMIC DNA]</scope>
    <source>
        <strain evidence="6">R3-111a-1</strain>
    </source>
</reference>
<keyword evidence="1" id="KW-0812">Transmembrane</keyword>
<dbReference type="Proteomes" id="UP000006039">
    <property type="component" value="Unassembled WGS sequence"/>
</dbReference>